<dbReference type="EMBL" id="QNUL01000004">
    <property type="protein sequence ID" value="REA62636.1"/>
    <property type="molecule type" value="Genomic_DNA"/>
</dbReference>
<dbReference type="Proteomes" id="UP000256373">
    <property type="component" value="Unassembled WGS sequence"/>
</dbReference>
<reference evidence="2 3" key="1">
    <citation type="submission" date="2018-07" db="EMBL/GenBank/DDBJ databases">
        <title>Dyadobacter roseus sp. nov., isolated from rose rhizosphere soil.</title>
        <authorList>
            <person name="Chen L."/>
        </authorList>
    </citation>
    <scope>NUCLEOTIDE SEQUENCE [LARGE SCALE GENOMIC DNA]</scope>
    <source>
        <strain evidence="2 3">RS19</strain>
    </source>
</reference>
<dbReference type="AlphaFoldDB" id="A0A3D8YDR1"/>
<evidence type="ECO:0000313" key="2">
    <source>
        <dbReference type="EMBL" id="REA62636.1"/>
    </source>
</evidence>
<evidence type="ECO:0008006" key="4">
    <source>
        <dbReference type="Google" id="ProtNLM"/>
    </source>
</evidence>
<proteinExistence type="predicted"/>
<evidence type="ECO:0000313" key="3">
    <source>
        <dbReference type="Proteomes" id="UP000256373"/>
    </source>
</evidence>
<feature type="transmembrane region" description="Helical" evidence="1">
    <location>
        <begin position="91"/>
        <end position="109"/>
    </location>
</feature>
<dbReference type="OrthoDB" id="711246at2"/>
<comment type="caution">
    <text evidence="2">The sequence shown here is derived from an EMBL/GenBank/DDBJ whole genome shotgun (WGS) entry which is preliminary data.</text>
</comment>
<organism evidence="2 3">
    <name type="scientific">Dyadobacter luteus</name>
    <dbReference type="NCBI Taxonomy" id="2259619"/>
    <lineage>
        <taxon>Bacteria</taxon>
        <taxon>Pseudomonadati</taxon>
        <taxon>Bacteroidota</taxon>
        <taxon>Cytophagia</taxon>
        <taxon>Cytophagales</taxon>
        <taxon>Spirosomataceae</taxon>
        <taxon>Dyadobacter</taxon>
    </lineage>
</organism>
<accession>A0A3D8YDR1</accession>
<sequence length="110" mass="11947">MFSTICLLFLCGFLFWMNTSKRVAWPDKNHILATAATNPAYSRCITGALFLLGAILCVVALGWGSGLFATVVILMASGSVSVLFFPFHYLGVKGITILYICSLALELLIH</sequence>
<evidence type="ECO:0000256" key="1">
    <source>
        <dbReference type="SAM" id="Phobius"/>
    </source>
</evidence>
<keyword evidence="1" id="KW-1133">Transmembrane helix</keyword>
<keyword evidence="3" id="KW-1185">Reference proteome</keyword>
<protein>
    <recommendedName>
        <fullName evidence="4">DUF3325 domain-containing protein</fullName>
    </recommendedName>
</protein>
<gene>
    <name evidence="2" type="ORF">DSL64_06840</name>
</gene>
<keyword evidence="1" id="KW-0472">Membrane</keyword>
<name>A0A3D8YDR1_9BACT</name>
<keyword evidence="1" id="KW-0812">Transmembrane</keyword>